<keyword evidence="4" id="KW-1185">Reference proteome</keyword>
<evidence type="ECO:0000313" key="3">
    <source>
        <dbReference type="EMBL" id="ASJ71128.1"/>
    </source>
</evidence>
<evidence type="ECO:0000259" key="2">
    <source>
        <dbReference type="PROSITE" id="PS51724"/>
    </source>
</evidence>
<keyword evidence="3" id="KW-0132">Cell division</keyword>
<dbReference type="InterPro" id="IPR027417">
    <property type="entry name" value="P-loop_NTPase"/>
</dbReference>
<dbReference type="Gene3D" id="3.40.50.300">
    <property type="entry name" value="P-loop containing nucleotide triphosphate hydrolases"/>
    <property type="match status" value="1"/>
</dbReference>
<dbReference type="InterPro" id="IPR007730">
    <property type="entry name" value="SPOR-like_dom"/>
</dbReference>
<dbReference type="InterPro" id="IPR036680">
    <property type="entry name" value="SPOR-like_sf"/>
</dbReference>
<dbReference type="OrthoDB" id="6189127at2"/>
<dbReference type="InterPro" id="IPR052026">
    <property type="entry name" value="ExeA_AAA_ATPase_DNA-bind"/>
</dbReference>
<protein>
    <submittedName>
        <fullName evidence="3">Cell division protein DamX</fullName>
    </submittedName>
</protein>
<organism evidence="3 4">
    <name type="scientific">Granulosicoccus antarcticus IMCC3135</name>
    <dbReference type="NCBI Taxonomy" id="1192854"/>
    <lineage>
        <taxon>Bacteria</taxon>
        <taxon>Pseudomonadati</taxon>
        <taxon>Pseudomonadota</taxon>
        <taxon>Gammaproteobacteria</taxon>
        <taxon>Chromatiales</taxon>
        <taxon>Granulosicoccaceae</taxon>
        <taxon>Granulosicoccus</taxon>
    </lineage>
</organism>
<evidence type="ECO:0000256" key="1">
    <source>
        <dbReference type="SAM" id="MobiDB-lite"/>
    </source>
</evidence>
<feature type="domain" description="SPOR" evidence="2">
    <location>
        <begin position="518"/>
        <end position="598"/>
    </location>
</feature>
<dbReference type="GO" id="GO:0016887">
    <property type="term" value="F:ATP hydrolysis activity"/>
    <property type="evidence" value="ECO:0007669"/>
    <property type="project" value="InterPro"/>
</dbReference>
<dbReference type="InterPro" id="IPR049945">
    <property type="entry name" value="AAA_22"/>
</dbReference>
<dbReference type="Gene3D" id="3.30.70.1070">
    <property type="entry name" value="Sporulation related repeat"/>
    <property type="match status" value="1"/>
</dbReference>
<dbReference type="EMBL" id="CP018632">
    <property type="protein sequence ID" value="ASJ71128.1"/>
    <property type="molecule type" value="Genomic_DNA"/>
</dbReference>
<dbReference type="GO" id="GO:0051301">
    <property type="term" value="P:cell division"/>
    <property type="evidence" value="ECO:0007669"/>
    <property type="project" value="UniProtKB-KW"/>
</dbReference>
<dbReference type="SUPFAM" id="SSF52540">
    <property type="entry name" value="P-loop containing nucleoside triphosphate hydrolases"/>
    <property type="match status" value="1"/>
</dbReference>
<proteinExistence type="predicted"/>
<keyword evidence="3" id="KW-0131">Cell cycle</keyword>
<dbReference type="GO" id="GO:0042834">
    <property type="term" value="F:peptidoglycan binding"/>
    <property type="evidence" value="ECO:0007669"/>
    <property type="project" value="InterPro"/>
</dbReference>
<evidence type="ECO:0000313" key="4">
    <source>
        <dbReference type="Proteomes" id="UP000250079"/>
    </source>
</evidence>
<dbReference type="AlphaFoldDB" id="A0A2Z2NN23"/>
<dbReference type="KEGG" id="gai:IMCC3135_05075"/>
<dbReference type="PROSITE" id="PS51724">
    <property type="entry name" value="SPOR"/>
    <property type="match status" value="1"/>
</dbReference>
<accession>A0A2Z2NN23</accession>
<reference evidence="3 4" key="1">
    <citation type="submission" date="2016-12" db="EMBL/GenBank/DDBJ databases">
        <authorList>
            <person name="Song W.-J."/>
            <person name="Kurnit D.M."/>
        </authorList>
    </citation>
    <scope>NUCLEOTIDE SEQUENCE [LARGE SCALE GENOMIC DNA]</scope>
    <source>
        <strain evidence="3 4">IMCC3135</strain>
    </source>
</reference>
<feature type="region of interest" description="Disordered" evidence="1">
    <location>
        <begin position="436"/>
        <end position="482"/>
    </location>
</feature>
<dbReference type="RefSeq" id="WP_088916602.1">
    <property type="nucleotide sequence ID" value="NZ_CP018632.1"/>
</dbReference>
<dbReference type="PANTHER" id="PTHR35894">
    <property type="entry name" value="GENERAL SECRETION PATHWAY PROTEIN A-RELATED"/>
    <property type="match status" value="1"/>
</dbReference>
<dbReference type="Pfam" id="PF13401">
    <property type="entry name" value="AAA_22"/>
    <property type="match status" value="1"/>
</dbReference>
<feature type="compositionally biased region" description="Polar residues" evidence="1">
    <location>
        <begin position="438"/>
        <end position="462"/>
    </location>
</feature>
<name>A0A2Z2NN23_9GAMM</name>
<gene>
    <name evidence="3" type="primary">damX</name>
    <name evidence="3" type="ORF">IMCC3135_05075</name>
</gene>
<dbReference type="Proteomes" id="UP000250079">
    <property type="component" value="Chromosome"/>
</dbReference>
<dbReference type="PANTHER" id="PTHR35894:SF1">
    <property type="entry name" value="PHOSPHORIBULOKINASE _ URIDINE KINASE FAMILY"/>
    <property type="match status" value="1"/>
</dbReference>
<dbReference type="Pfam" id="PF05036">
    <property type="entry name" value="SPOR"/>
    <property type="match status" value="1"/>
</dbReference>
<sequence length="609" mass="65361">MSSKDASDIHRTDLLSDVTLSALQLHRQPFGALAPDALTFVDETGLEQLADVKQALITGDDLLLILGEQGAGKSALLNQLGTNSGLRIQCFAVKGSPRFSTLNLFAGMLEAFKVKPPEKLKDILDQLVPSLQTMVARNTLSAIVLDDANLISETELTQLLSGMLYINSQDETLMRVALATPPEFEDRIPDLLPEGADLPYSSLTIDGMSEARAADYLAFRLQDAGYAGEAPFSDADIDEMVNQSGGFPASLQAAAAQFLNQQYDPLAAGHMADDDLFIQESEPFLQSRKGKLGLGLLATALILGGLAMFMPAADNDEVRYGTTQNNSSSDSPPVRVVEERKLVPLPPIPAELPEPTTTTSLPTAPVDAAEITINGSADTVNSQLDNVIADSDTAEQANDSDETLADITVNNQDVADVSVNEPASQDVANRPVIIVPEQPTTDTEQSTDTAQPLTETADSSDSLPIETVETDAGNNQPEAAPETTPEVVIAEQSPTSSSLPDVNPEVADILESPTWILVQNSDLITVQMSASRDQKSIESFLQRNRNTLSPPNSIYSFVRNGETWYALLHGLYTGFEEAQTAVQQMPASALTDQPWIRNVGRIQTVLKGQ</sequence>